<dbReference type="PANTHER" id="PTHR42933:SF3">
    <property type="entry name" value="TYPE I RESTRICTION ENZYME MJAVIII METHYLASE SUBUNIT"/>
    <property type="match status" value="1"/>
</dbReference>
<proteinExistence type="predicted"/>
<comment type="catalytic activity">
    <reaction evidence="6">
        <text>a 2'-deoxyadenosine in DNA + S-adenosyl-L-methionine = an N(6)-methyl-2'-deoxyadenosine in DNA + S-adenosyl-L-homocysteine + H(+)</text>
        <dbReference type="Rhea" id="RHEA:15197"/>
        <dbReference type="Rhea" id="RHEA-COMP:12418"/>
        <dbReference type="Rhea" id="RHEA-COMP:12419"/>
        <dbReference type="ChEBI" id="CHEBI:15378"/>
        <dbReference type="ChEBI" id="CHEBI:57856"/>
        <dbReference type="ChEBI" id="CHEBI:59789"/>
        <dbReference type="ChEBI" id="CHEBI:90615"/>
        <dbReference type="ChEBI" id="CHEBI:90616"/>
        <dbReference type="EC" id="2.1.1.72"/>
    </reaction>
</comment>
<dbReference type="OrthoDB" id="45790at2157"/>
<feature type="domain" description="N6 adenine-specific DNA methyltransferase N-terminal" evidence="8">
    <location>
        <begin position="8"/>
        <end position="140"/>
    </location>
</feature>
<dbReference type="HOGENOM" id="CLU_012122_0_0_2"/>
<evidence type="ECO:0000256" key="2">
    <source>
        <dbReference type="ARBA" id="ARBA00022603"/>
    </source>
</evidence>
<evidence type="ECO:0000256" key="6">
    <source>
        <dbReference type="ARBA" id="ARBA00047942"/>
    </source>
</evidence>
<dbReference type="Gene3D" id="3.40.50.150">
    <property type="entry name" value="Vaccinia Virus protein VP39"/>
    <property type="match status" value="1"/>
</dbReference>
<dbReference type="PANTHER" id="PTHR42933">
    <property type="entry name" value="SLR6095 PROTEIN"/>
    <property type="match status" value="1"/>
</dbReference>
<name>D7E836_METEZ</name>
<dbReference type="GO" id="GO:0009007">
    <property type="term" value="F:site-specific DNA-methyltransferase (adenine-specific) activity"/>
    <property type="evidence" value="ECO:0007669"/>
    <property type="project" value="UniProtKB-EC"/>
</dbReference>
<dbReference type="AlphaFoldDB" id="D7E836"/>
<dbReference type="RefSeq" id="WP_013193946.1">
    <property type="nucleotide sequence ID" value="NC_014253.1"/>
</dbReference>
<sequence length="679" mass="79473">MSNFQEKANFIWSVADEVLRDDFKRGKYRDVILPFTVLRRVECVLEPTKDNVIQTYENVKDKVKDPHNALCHAAGHSFYNTSPYDLKKLLDDPSNIGQNFKSYINSFSENMRDIFDKFYLWNYIDQLIEDNLLYMLLEKFSNVDLHPDSVSNHEMGYIFEELIRRFNEDVNENPGEHFTPREVIRLMVNLIFYQDEAKLGHNTPIRTIYDPACGTGGMLTIANDHILKEINSNADIWLFGQEVNPETFAIAKSDMMLKGNDRDAENIKMGSVFSNDGHPNETFNYMLSNPPFGKDWKKEQNFILEEAKSASSRFTAGLPRKDDGQLLFLQHMISKMKRPEDGGSRIAVVTNGSPLFTGDAGSGESEIRRWIIENDWLEAIVALPEQLFYNTGINTYVWIVTNRKEDHRKGKIQLVDARECYQKMRKSLGEKRHEISSEQIDTITNLHNNFNEGQYSQIFDNHEFGYRKITIEQPLRLSFQVTPERIEQLKEQKAFKNLAVSKKRKNTEEKEKEEAEGQKLQDSIIEMLSEMDSEKFYKNRDEFWKVLNDNLKKHGININNTVEKAILDSMSERDETADICVDSKKRWEPDSQLRDYENVPLDEDIYDYFEREVKPHVPEAWIDESKTDQYDNDVGKVGYIINFNRYFYEYEPPRPLEEIESDINDLENEILELLQEVSH</sequence>
<dbReference type="InterPro" id="IPR003356">
    <property type="entry name" value="DNA_methylase_A-5"/>
</dbReference>
<evidence type="ECO:0000256" key="1">
    <source>
        <dbReference type="ARBA" id="ARBA00011900"/>
    </source>
</evidence>
<organism evidence="9 10">
    <name type="scientific">Methanohalobium evestigatum (strain ATCC BAA-1072 / DSM 3721 / NBRC 107634 / OCM 161 / Z-7303)</name>
    <dbReference type="NCBI Taxonomy" id="644295"/>
    <lineage>
        <taxon>Archaea</taxon>
        <taxon>Methanobacteriati</taxon>
        <taxon>Methanobacteriota</taxon>
        <taxon>Stenosarchaea group</taxon>
        <taxon>Methanomicrobia</taxon>
        <taxon>Methanosarcinales</taxon>
        <taxon>Methanosarcinaceae</taxon>
        <taxon>Methanohalobium</taxon>
    </lineage>
</organism>
<dbReference type="KEGG" id="mev:Metev_0463"/>
<dbReference type="InterPro" id="IPR029063">
    <property type="entry name" value="SAM-dependent_MTases_sf"/>
</dbReference>
<dbReference type="InterPro" id="IPR051537">
    <property type="entry name" value="DNA_Adenine_Mtase"/>
</dbReference>
<dbReference type="SUPFAM" id="SSF53335">
    <property type="entry name" value="S-adenosyl-L-methionine-dependent methyltransferases"/>
    <property type="match status" value="1"/>
</dbReference>
<dbReference type="PRINTS" id="PR00507">
    <property type="entry name" value="N12N6MTFRASE"/>
</dbReference>
<keyword evidence="3" id="KW-0808">Transferase</keyword>
<reference evidence="9 10" key="1">
    <citation type="submission" date="2010-06" db="EMBL/GenBank/DDBJ databases">
        <title>Complete sequence chromosome of Methanohalobium evestigatum Z-7303.</title>
        <authorList>
            <consortium name="US DOE Joint Genome Institute"/>
            <person name="Lucas S."/>
            <person name="Copeland A."/>
            <person name="Lapidus A."/>
            <person name="Cheng J.-F."/>
            <person name="Bruce D."/>
            <person name="Goodwin L."/>
            <person name="Pitluck S."/>
            <person name="Saunders E."/>
            <person name="Detter J.C."/>
            <person name="Han C."/>
            <person name="Tapia R."/>
            <person name="Land M."/>
            <person name="Hauser L."/>
            <person name="Kyrpides N."/>
            <person name="Mikhailova N."/>
            <person name="Sieprawska-Lupa M."/>
            <person name="Whitman W.B."/>
            <person name="Anderson I."/>
            <person name="Woyke T."/>
        </authorList>
    </citation>
    <scope>NUCLEOTIDE SEQUENCE [LARGE SCALE GENOMIC DNA]</scope>
    <source>
        <strain evidence="10">ATCC BAA-1072 / DSM 3721 / NBRC 107634 / OCM 161 / Z-7303</strain>
    </source>
</reference>
<evidence type="ECO:0000313" key="10">
    <source>
        <dbReference type="Proteomes" id="UP000000391"/>
    </source>
</evidence>
<dbReference type="EMBL" id="CP002069">
    <property type="protein sequence ID" value="ADI73378.1"/>
    <property type="molecule type" value="Genomic_DNA"/>
</dbReference>
<dbReference type="Pfam" id="PF12161">
    <property type="entry name" value="HsdM_N"/>
    <property type="match status" value="1"/>
</dbReference>
<evidence type="ECO:0000259" key="8">
    <source>
        <dbReference type="Pfam" id="PF12161"/>
    </source>
</evidence>
<evidence type="ECO:0000256" key="3">
    <source>
        <dbReference type="ARBA" id="ARBA00022679"/>
    </source>
</evidence>
<dbReference type="InterPro" id="IPR022749">
    <property type="entry name" value="D12N6_MeTrfase_N"/>
</dbReference>
<dbReference type="REBASE" id="26597">
    <property type="entry name" value="M.MevORF463P"/>
</dbReference>
<dbReference type="PROSITE" id="PS00092">
    <property type="entry name" value="N6_MTASE"/>
    <property type="match status" value="1"/>
</dbReference>
<gene>
    <name evidence="9" type="ordered locus">Metev_0463</name>
</gene>
<keyword evidence="5" id="KW-0680">Restriction system</keyword>
<dbReference type="Pfam" id="PF02384">
    <property type="entry name" value="N6_Mtase"/>
    <property type="match status" value="1"/>
</dbReference>
<evidence type="ECO:0000259" key="7">
    <source>
        <dbReference type="Pfam" id="PF02384"/>
    </source>
</evidence>
<dbReference type="GeneID" id="9346082"/>
<protein>
    <recommendedName>
        <fullName evidence="1">site-specific DNA-methyltransferase (adenine-specific)</fullName>
        <ecNumber evidence="1">2.1.1.72</ecNumber>
    </recommendedName>
</protein>
<keyword evidence="4" id="KW-0949">S-adenosyl-L-methionine</keyword>
<evidence type="ECO:0000313" key="9">
    <source>
        <dbReference type="EMBL" id="ADI73378.1"/>
    </source>
</evidence>
<dbReference type="Proteomes" id="UP000000391">
    <property type="component" value="Chromosome"/>
</dbReference>
<dbReference type="GO" id="GO:0003677">
    <property type="term" value="F:DNA binding"/>
    <property type="evidence" value="ECO:0007669"/>
    <property type="project" value="InterPro"/>
</dbReference>
<dbReference type="GO" id="GO:0032259">
    <property type="term" value="P:methylation"/>
    <property type="evidence" value="ECO:0007669"/>
    <property type="project" value="UniProtKB-KW"/>
</dbReference>
<keyword evidence="10" id="KW-1185">Reference proteome</keyword>
<evidence type="ECO:0000256" key="5">
    <source>
        <dbReference type="ARBA" id="ARBA00022747"/>
    </source>
</evidence>
<dbReference type="EC" id="2.1.1.72" evidence="1"/>
<dbReference type="STRING" id="644295.Metev_0463"/>
<dbReference type="InterPro" id="IPR002052">
    <property type="entry name" value="DNA_methylase_N6_adenine_CS"/>
</dbReference>
<keyword evidence="2 9" id="KW-0489">Methyltransferase</keyword>
<dbReference type="GO" id="GO:0008170">
    <property type="term" value="F:N-methyltransferase activity"/>
    <property type="evidence" value="ECO:0007669"/>
    <property type="project" value="InterPro"/>
</dbReference>
<dbReference type="GO" id="GO:0009307">
    <property type="term" value="P:DNA restriction-modification system"/>
    <property type="evidence" value="ECO:0007669"/>
    <property type="project" value="UniProtKB-KW"/>
</dbReference>
<feature type="domain" description="DNA methylase adenine-specific" evidence="7">
    <location>
        <begin position="152"/>
        <end position="454"/>
    </location>
</feature>
<evidence type="ECO:0000256" key="4">
    <source>
        <dbReference type="ARBA" id="ARBA00022691"/>
    </source>
</evidence>
<accession>D7E836</accession>